<dbReference type="InterPro" id="IPR017853">
    <property type="entry name" value="GH"/>
</dbReference>
<dbReference type="PANTHER" id="PTHR38435:SF2">
    <property type="entry name" value="DUF871 DOMAIN-CONTAINING PROTEIN"/>
    <property type="match status" value="1"/>
</dbReference>
<dbReference type="Pfam" id="PF05913">
    <property type="entry name" value="MupG_C"/>
    <property type="match status" value="1"/>
</dbReference>
<dbReference type="EMBL" id="FOWD01000001">
    <property type="protein sequence ID" value="SFN77750.1"/>
    <property type="molecule type" value="Genomic_DNA"/>
</dbReference>
<dbReference type="Gene3D" id="3.20.20.70">
    <property type="entry name" value="Aldolase class I"/>
    <property type="match status" value="1"/>
</dbReference>
<reference evidence="3 4" key="1">
    <citation type="submission" date="2016-10" db="EMBL/GenBank/DDBJ databases">
        <authorList>
            <person name="de Groot N.N."/>
        </authorList>
    </citation>
    <scope>NUCLEOTIDE SEQUENCE [LARGE SCALE GENOMIC DNA]</scope>
    <source>
        <strain evidence="3 4">DSM 1283</strain>
    </source>
</reference>
<dbReference type="InterPro" id="IPR013785">
    <property type="entry name" value="Aldolase_TIM"/>
</dbReference>
<accession>A0A1I5BSR0</accession>
<dbReference type="AlphaFoldDB" id="A0A1I5BSR0"/>
<name>A0A1I5BSR0_9FIRM</name>
<dbReference type="InterPro" id="IPR029000">
    <property type="entry name" value="Cyclophilin-like_dom_sf"/>
</dbReference>
<gene>
    <name evidence="3" type="ORF">SAMN04489757_101193</name>
</gene>
<dbReference type="Gene3D" id="2.40.100.10">
    <property type="entry name" value="Cyclophilin-like"/>
    <property type="match status" value="1"/>
</dbReference>
<dbReference type="OrthoDB" id="5809921at2"/>
<dbReference type="SUPFAM" id="SSF51445">
    <property type="entry name" value="(Trans)glycosidases"/>
    <property type="match status" value="1"/>
</dbReference>
<feature type="domain" description="6-phospho-N-acetylmuramidase N-terminal" evidence="2">
    <location>
        <begin position="5"/>
        <end position="226"/>
    </location>
</feature>
<evidence type="ECO:0000313" key="4">
    <source>
        <dbReference type="Proteomes" id="UP000198806"/>
    </source>
</evidence>
<dbReference type="RefSeq" id="WP_091683680.1">
    <property type="nucleotide sequence ID" value="NZ_BAABFM010000003.1"/>
</dbReference>
<dbReference type="Proteomes" id="UP000198806">
    <property type="component" value="Unassembled WGS sequence"/>
</dbReference>
<feature type="domain" description="6-phospho-N-acetylmuramidase C-terminal" evidence="1">
    <location>
        <begin position="240"/>
        <end position="345"/>
    </location>
</feature>
<dbReference type="SUPFAM" id="SSF50891">
    <property type="entry name" value="Cyclophilin-like"/>
    <property type="match status" value="1"/>
</dbReference>
<proteinExistence type="predicted"/>
<protein>
    <recommendedName>
        <fullName evidence="5">Outer surface protein</fullName>
    </recommendedName>
</protein>
<evidence type="ECO:0000259" key="1">
    <source>
        <dbReference type="Pfam" id="PF05913"/>
    </source>
</evidence>
<dbReference type="STRING" id="1527.SAMN04489757_101193"/>
<dbReference type="Pfam" id="PF19200">
    <property type="entry name" value="MupG_N"/>
    <property type="match status" value="1"/>
</dbReference>
<keyword evidence="4" id="KW-1185">Reference proteome</keyword>
<evidence type="ECO:0008006" key="5">
    <source>
        <dbReference type="Google" id="ProtNLM"/>
    </source>
</evidence>
<dbReference type="InterPro" id="IPR008589">
    <property type="entry name" value="MupG"/>
</dbReference>
<dbReference type="PANTHER" id="PTHR38435">
    <property type="match status" value="1"/>
</dbReference>
<organism evidence="3 4">
    <name type="scientific">Anaerocolumna aminovalerica</name>
    <dbReference type="NCBI Taxonomy" id="1527"/>
    <lineage>
        <taxon>Bacteria</taxon>
        <taxon>Bacillati</taxon>
        <taxon>Bacillota</taxon>
        <taxon>Clostridia</taxon>
        <taxon>Lachnospirales</taxon>
        <taxon>Lachnospiraceae</taxon>
        <taxon>Anaerocolumna</taxon>
    </lineage>
</organism>
<evidence type="ECO:0000259" key="2">
    <source>
        <dbReference type="Pfam" id="PF19200"/>
    </source>
</evidence>
<dbReference type="InterPro" id="IPR043797">
    <property type="entry name" value="MupG_N"/>
</dbReference>
<sequence length="347" mass="39910">MFNTIGYSVYLSTFEEQKAKLESIFKEGNYIFTSLHMSEEYDTTYIQRVKEMCSFLTTCGYKIIADVSRNTLKVFKTDSLIDLAKLLGISILRIDYGFSEDEIFELAKEFPICINASTVNSDFIDTLASHSFNVYAMHNFYPRPETGLDIEQFQLRNDTLKSKGFKVLAFIPGDEVKRGPIHEGLPTLESHRNASPYSAFIDLLSYGVDGIFIGDGLISQFQADMISQYLESDIYAIPAIFEEEYEYLFNQVFTIRADSPRWLKRLQESREYACKGAEILPEHCRERIPGSITIDNYRYQRYSGEIQIIVESLPADERVNVIGQVPKEYHLLLNHIVNGSKIRFVKL</sequence>
<evidence type="ECO:0000313" key="3">
    <source>
        <dbReference type="EMBL" id="SFN77750.1"/>
    </source>
</evidence>
<dbReference type="InterPro" id="IPR043894">
    <property type="entry name" value="MupG_C"/>
</dbReference>